<dbReference type="WBParaSite" id="JU765_v2.g9689.t1">
    <property type="protein sequence ID" value="JU765_v2.g9689.t1"/>
    <property type="gene ID" value="JU765_v2.g9689"/>
</dbReference>
<accession>A0AC34RT46</accession>
<evidence type="ECO:0000313" key="2">
    <source>
        <dbReference type="WBParaSite" id="JU765_v2.g9689.t1"/>
    </source>
</evidence>
<protein>
    <submittedName>
        <fullName evidence="2">Uncharacterized protein</fullName>
    </submittedName>
</protein>
<name>A0AC34RT46_9BILA</name>
<proteinExistence type="predicted"/>
<dbReference type="Proteomes" id="UP000887576">
    <property type="component" value="Unplaced"/>
</dbReference>
<organism evidence="1 2">
    <name type="scientific">Panagrolaimus sp. JU765</name>
    <dbReference type="NCBI Taxonomy" id="591449"/>
    <lineage>
        <taxon>Eukaryota</taxon>
        <taxon>Metazoa</taxon>
        <taxon>Ecdysozoa</taxon>
        <taxon>Nematoda</taxon>
        <taxon>Chromadorea</taxon>
        <taxon>Rhabditida</taxon>
        <taxon>Tylenchina</taxon>
        <taxon>Panagrolaimomorpha</taxon>
        <taxon>Panagrolaimoidea</taxon>
        <taxon>Panagrolaimidae</taxon>
        <taxon>Panagrolaimus</taxon>
    </lineage>
</organism>
<reference evidence="2" key="1">
    <citation type="submission" date="2022-11" db="UniProtKB">
        <authorList>
            <consortium name="WormBaseParasite"/>
        </authorList>
    </citation>
    <scope>IDENTIFICATION</scope>
</reference>
<evidence type="ECO:0000313" key="1">
    <source>
        <dbReference type="Proteomes" id="UP000887576"/>
    </source>
</evidence>
<sequence length="125" mass="14358">MKGFVNENNEFLDAEIYFEDFQEVSAKFSLFDYHTTGPAVVSNVTILDSVDMNVEVEHPGHHNLLELEIWQEDYEVLEKSFNKRSLIKDATNEKISAELDAADEDFILVDVASAIESVRFLYEFS</sequence>